<proteinExistence type="predicted"/>
<dbReference type="EMBL" id="JAYKXN010000001">
    <property type="protein sequence ID" value="KAK7317177.1"/>
    <property type="molecule type" value="Genomic_DNA"/>
</dbReference>
<reference evidence="1 2" key="1">
    <citation type="submission" date="2024-01" db="EMBL/GenBank/DDBJ databases">
        <title>The genomes of 5 underutilized Papilionoideae crops provide insights into root nodulation and disease resistance.</title>
        <authorList>
            <person name="Yuan L."/>
        </authorList>
    </citation>
    <scope>NUCLEOTIDE SEQUENCE [LARGE SCALE GENOMIC DNA]</scope>
    <source>
        <strain evidence="1">LY-2023</strain>
        <tissue evidence="1">Leaf</tissue>
    </source>
</reference>
<comment type="caution">
    <text evidence="1">The sequence shown here is derived from an EMBL/GenBank/DDBJ whole genome shotgun (WGS) entry which is preliminary data.</text>
</comment>
<dbReference type="Proteomes" id="UP001359559">
    <property type="component" value="Unassembled WGS sequence"/>
</dbReference>
<evidence type="ECO:0000313" key="1">
    <source>
        <dbReference type="EMBL" id="KAK7317177.1"/>
    </source>
</evidence>
<dbReference type="AlphaFoldDB" id="A0AAN9Q0E9"/>
<accession>A0AAN9Q0E9</accession>
<protein>
    <submittedName>
        <fullName evidence="1">Uncharacterized protein</fullName>
    </submittedName>
</protein>
<evidence type="ECO:0000313" key="2">
    <source>
        <dbReference type="Proteomes" id="UP001359559"/>
    </source>
</evidence>
<keyword evidence="2" id="KW-1185">Reference proteome</keyword>
<name>A0AAN9Q0E9_CLITE</name>
<sequence length="105" mass="10789">MTITVVVYNYGGGSAYGDENGSGDGDGCCGKGGGSCGNGSNGGDSEGGDNCYGTSVRRSLSEADFRNKGCKQQRYSEPGNLVVDLKFRKHGVEMDATDAVETSAK</sequence>
<gene>
    <name evidence="1" type="ORF">RJT34_01182</name>
</gene>
<organism evidence="1 2">
    <name type="scientific">Clitoria ternatea</name>
    <name type="common">Butterfly pea</name>
    <dbReference type="NCBI Taxonomy" id="43366"/>
    <lineage>
        <taxon>Eukaryota</taxon>
        <taxon>Viridiplantae</taxon>
        <taxon>Streptophyta</taxon>
        <taxon>Embryophyta</taxon>
        <taxon>Tracheophyta</taxon>
        <taxon>Spermatophyta</taxon>
        <taxon>Magnoliopsida</taxon>
        <taxon>eudicotyledons</taxon>
        <taxon>Gunneridae</taxon>
        <taxon>Pentapetalae</taxon>
        <taxon>rosids</taxon>
        <taxon>fabids</taxon>
        <taxon>Fabales</taxon>
        <taxon>Fabaceae</taxon>
        <taxon>Papilionoideae</taxon>
        <taxon>50 kb inversion clade</taxon>
        <taxon>NPAAA clade</taxon>
        <taxon>indigoferoid/millettioid clade</taxon>
        <taxon>Phaseoleae</taxon>
        <taxon>Clitoria</taxon>
    </lineage>
</organism>